<dbReference type="CDD" id="cd03784">
    <property type="entry name" value="GT1_Gtf-like"/>
    <property type="match status" value="1"/>
</dbReference>
<keyword evidence="2 4" id="KW-0328">Glycosyltransferase</keyword>
<proteinExistence type="inferred from homology"/>
<evidence type="ECO:0000256" key="2">
    <source>
        <dbReference type="ARBA" id="ARBA00022676"/>
    </source>
</evidence>
<protein>
    <recommendedName>
        <fullName evidence="5">Glycosyltransferase</fullName>
        <ecNumber evidence="5">2.4.1.-</ecNumber>
    </recommendedName>
</protein>
<dbReference type="Pfam" id="PF00201">
    <property type="entry name" value="UDPGT"/>
    <property type="match status" value="1"/>
</dbReference>
<dbReference type="PANTHER" id="PTHR48046:SF1">
    <property type="entry name" value="GLYCOSYLTRANSFERASE-RELATED"/>
    <property type="match status" value="1"/>
</dbReference>
<dbReference type="Gene3D" id="3.40.50.2000">
    <property type="entry name" value="Glycogen Phosphorylase B"/>
    <property type="match status" value="2"/>
</dbReference>
<evidence type="ECO:0000256" key="4">
    <source>
        <dbReference type="RuleBase" id="RU003718"/>
    </source>
</evidence>
<dbReference type="PROSITE" id="PS00375">
    <property type="entry name" value="UDPGT"/>
    <property type="match status" value="1"/>
</dbReference>
<comment type="similarity">
    <text evidence="1 4">Belongs to the UDP-glycosyltransferase family.</text>
</comment>
<sequence length="481" mass="53339">MINQKLHIAILASPGLGHLIPVLILGNRLATDHGAKVTVLVNKTSSSVESQVLNNLASGPNMDILEIPPVNISHLIDADTKAVAKICIMVREALPFIRSAIAGMKDGHRPDILISDLFCTEAFSIATEFNMPKYVYVPTSAWHVALKMYSPVLDKQIEGQYVDQTEPLKIPGCKSIRPEDVVEPMVDRNDQQYRELVRMGREFSTGDGILINTWEDLEQVTLEAFRENESLREVIMSTVYPIGPLTRPGEPKGPNRENHELMEWLDMQPCESVLYVSFGSGGTLSAEQLIELAWGLEISQQRFIWVVRPPARIADGSFFTSGSGSSDGTPDYLPEGFLGRTKNLGLIVSQWAPQVEILSHPSVGGFLTHCGWSSTLESLKNGVPMIVWPLYAEQRLNATMLAEELGVAVRPKVLPTKKVVDRKEIEEMVRTIMASEKGKLIRERVKQVKISALDAIQEGGSSVNAMRDFLKDVTVRLNMRS</sequence>
<dbReference type="EC" id="2.4.1.-" evidence="5"/>
<keyword evidence="3 4" id="KW-0808">Transferase</keyword>
<evidence type="ECO:0000313" key="6">
    <source>
        <dbReference type="EMBL" id="CAI9110720.1"/>
    </source>
</evidence>
<dbReference type="Proteomes" id="UP001161247">
    <property type="component" value="Chromosome 6"/>
</dbReference>
<gene>
    <name evidence="6" type="ORF">OLC1_LOCUS18307</name>
</gene>
<accession>A0AAV1DS65</accession>
<dbReference type="GO" id="GO:0008194">
    <property type="term" value="F:UDP-glycosyltransferase activity"/>
    <property type="evidence" value="ECO:0007669"/>
    <property type="project" value="InterPro"/>
</dbReference>
<keyword evidence="7" id="KW-1185">Reference proteome</keyword>
<reference evidence="6" key="1">
    <citation type="submission" date="2023-03" db="EMBL/GenBank/DDBJ databases">
        <authorList>
            <person name="Julca I."/>
        </authorList>
    </citation>
    <scope>NUCLEOTIDE SEQUENCE</scope>
</reference>
<evidence type="ECO:0000256" key="3">
    <source>
        <dbReference type="ARBA" id="ARBA00022679"/>
    </source>
</evidence>
<dbReference type="InterPro" id="IPR002213">
    <property type="entry name" value="UDP_glucos_trans"/>
</dbReference>
<dbReference type="AlphaFoldDB" id="A0AAV1DS65"/>
<dbReference type="FunFam" id="3.40.50.2000:FF:000054">
    <property type="entry name" value="Glycosyltransferase"/>
    <property type="match status" value="1"/>
</dbReference>
<dbReference type="InterPro" id="IPR035595">
    <property type="entry name" value="UDP_glycos_trans_CS"/>
</dbReference>
<dbReference type="PANTHER" id="PTHR48046">
    <property type="entry name" value="UDP-GLYCOSYLTRANSFERASE 72E1"/>
    <property type="match status" value="1"/>
</dbReference>
<name>A0AAV1DS65_OLDCO</name>
<dbReference type="SUPFAM" id="SSF53756">
    <property type="entry name" value="UDP-Glycosyltransferase/glycogen phosphorylase"/>
    <property type="match status" value="1"/>
</dbReference>
<dbReference type="EMBL" id="OX459123">
    <property type="protein sequence ID" value="CAI9110720.1"/>
    <property type="molecule type" value="Genomic_DNA"/>
</dbReference>
<dbReference type="FunFam" id="3.40.50.2000:FF:000051">
    <property type="entry name" value="Glycosyltransferase"/>
    <property type="match status" value="1"/>
</dbReference>
<organism evidence="6 7">
    <name type="scientific">Oldenlandia corymbosa var. corymbosa</name>
    <dbReference type="NCBI Taxonomy" id="529605"/>
    <lineage>
        <taxon>Eukaryota</taxon>
        <taxon>Viridiplantae</taxon>
        <taxon>Streptophyta</taxon>
        <taxon>Embryophyta</taxon>
        <taxon>Tracheophyta</taxon>
        <taxon>Spermatophyta</taxon>
        <taxon>Magnoliopsida</taxon>
        <taxon>eudicotyledons</taxon>
        <taxon>Gunneridae</taxon>
        <taxon>Pentapetalae</taxon>
        <taxon>asterids</taxon>
        <taxon>lamiids</taxon>
        <taxon>Gentianales</taxon>
        <taxon>Rubiaceae</taxon>
        <taxon>Rubioideae</taxon>
        <taxon>Spermacoceae</taxon>
        <taxon>Hedyotis-Oldenlandia complex</taxon>
        <taxon>Oldenlandia</taxon>
    </lineage>
</organism>
<evidence type="ECO:0000256" key="1">
    <source>
        <dbReference type="ARBA" id="ARBA00009995"/>
    </source>
</evidence>
<evidence type="ECO:0000256" key="5">
    <source>
        <dbReference type="RuleBase" id="RU362057"/>
    </source>
</evidence>
<evidence type="ECO:0000313" key="7">
    <source>
        <dbReference type="Proteomes" id="UP001161247"/>
    </source>
</evidence>